<evidence type="ECO:0000256" key="6">
    <source>
        <dbReference type="ARBA" id="ARBA00022692"/>
    </source>
</evidence>
<keyword evidence="9 14" id="KW-1133">Transmembrane helix</keyword>
<dbReference type="SUPFAM" id="SSF81345">
    <property type="entry name" value="ABC transporter involved in vitamin B12 uptake, BtuC"/>
    <property type="match status" value="1"/>
</dbReference>
<dbReference type="GO" id="GO:0055085">
    <property type="term" value="P:transmembrane transport"/>
    <property type="evidence" value="ECO:0007669"/>
    <property type="project" value="InterPro"/>
</dbReference>
<evidence type="ECO:0000313" key="15">
    <source>
        <dbReference type="EMBL" id="EGE46906.1"/>
    </source>
</evidence>
<evidence type="ECO:0000256" key="1">
    <source>
        <dbReference type="ARBA" id="ARBA00002313"/>
    </source>
</evidence>
<feature type="transmembrane region" description="Helical" evidence="14">
    <location>
        <begin position="188"/>
        <end position="206"/>
    </location>
</feature>
<protein>
    <recommendedName>
        <fullName evidence="12">High-affinity zinc uptake system membrane protein ZnuB</fullName>
    </recommendedName>
</protein>
<evidence type="ECO:0000256" key="10">
    <source>
        <dbReference type="ARBA" id="ARBA00023065"/>
    </source>
</evidence>
<dbReference type="Proteomes" id="UP000018454">
    <property type="component" value="Unassembled WGS sequence"/>
</dbReference>
<evidence type="ECO:0000256" key="8">
    <source>
        <dbReference type="ARBA" id="ARBA00022906"/>
    </source>
</evidence>
<evidence type="ECO:0000256" key="7">
    <source>
        <dbReference type="ARBA" id="ARBA00022833"/>
    </source>
</evidence>
<evidence type="ECO:0000256" key="12">
    <source>
        <dbReference type="ARBA" id="ARBA00040080"/>
    </source>
</evidence>
<dbReference type="GO" id="GO:0043190">
    <property type="term" value="C:ATP-binding cassette (ABC) transporter complex"/>
    <property type="evidence" value="ECO:0007669"/>
    <property type="project" value="InterPro"/>
</dbReference>
<dbReference type="InterPro" id="IPR037294">
    <property type="entry name" value="ABC_BtuC-like"/>
</dbReference>
<evidence type="ECO:0000256" key="11">
    <source>
        <dbReference type="ARBA" id="ARBA00023136"/>
    </source>
</evidence>
<evidence type="ECO:0000256" key="2">
    <source>
        <dbReference type="ARBA" id="ARBA00004651"/>
    </source>
</evidence>
<keyword evidence="7" id="KW-0862">Zinc</keyword>
<comment type="subcellular location">
    <subcellularLocation>
        <location evidence="2 13">Cell membrane</location>
        <topology evidence="2 13">Multi-pass membrane protein</topology>
    </subcellularLocation>
</comment>
<dbReference type="PANTHER" id="PTHR30477:SF23">
    <property type="entry name" value="HIGH-AFFINITY ZINC UPTAKE SYSTEM MEMBRANE PROTEIN ZNUB"/>
    <property type="match status" value="1"/>
</dbReference>
<dbReference type="InterPro" id="IPR001626">
    <property type="entry name" value="ABC_TroCD"/>
</dbReference>
<keyword evidence="5" id="KW-1003">Cell membrane</keyword>
<gene>
    <name evidence="15" type="primary">znuB</name>
    <name evidence="15" type="ORF">APO_2515</name>
</gene>
<dbReference type="GO" id="GO:0006829">
    <property type="term" value="P:zinc ion transport"/>
    <property type="evidence" value="ECO:0007669"/>
    <property type="project" value="UniProtKB-KW"/>
</dbReference>
<keyword evidence="6 13" id="KW-0812">Transmembrane</keyword>
<feature type="transmembrane region" description="Helical" evidence="14">
    <location>
        <begin position="88"/>
        <end position="108"/>
    </location>
</feature>
<feature type="transmembrane region" description="Helical" evidence="14">
    <location>
        <begin position="128"/>
        <end position="153"/>
    </location>
</feature>
<feature type="transmembrane region" description="Helical" evidence="14">
    <location>
        <begin position="213"/>
        <end position="236"/>
    </location>
</feature>
<dbReference type="GO" id="GO:0010043">
    <property type="term" value="P:response to zinc ion"/>
    <property type="evidence" value="ECO:0007669"/>
    <property type="project" value="TreeGrafter"/>
</dbReference>
<comment type="similarity">
    <text evidence="3 13">Belongs to the ABC-3 integral membrane protein family.</text>
</comment>
<evidence type="ECO:0000256" key="5">
    <source>
        <dbReference type="ARBA" id="ARBA00022475"/>
    </source>
</evidence>
<keyword evidence="11 14" id="KW-0472">Membrane</keyword>
<feature type="transmembrane region" description="Helical" evidence="14">
    <location>
        <begin position="242"/>
        <end position="262"/>
    </location>
</feature>
<accession>F1YWA4</accession>
<evidence type="ECO:0000313" key="16">
    <source>
        <dbReference type="Proteomes" id="UP000018454"/>
    </source>
</evidence>
<evidence type="ECO:0000256" key="9">
    <source>
        <dbReference type="ARBA" id="ARBA00022989"/>
    </source>
</evidence>
<comment type="function">
    <text evidence="1">Involved in the high-affinity zinc uptake transport system.</text>
</comment>
<evidence type="ECO:0000256" key="14">
    <source>
        <dbReference type="SAM" id="Phobius"/>
    </source>
</evidence>
<sequence length="265" mass="27225">MMLEYEFMRTAFLAAFLAALVCGPVGWFLVLRGQSFASHALSHVGFAGAAAALLLGQPALLGLGLGAVGGGVAIGLAGDRLVGRDVTIGLVLSVAMGFGALCLHFLTHSASSATALLFGDILGIGSSMLGWLGVLSVACLIALAFVARPLLFASLQPEQAEARGVNMRLLDILFLMIVAVATAQCAQITGVLLVFTLMIAPAAASLRMGFSPLLGMGIATLLALLEAWLGLVLAWYTNCPTAFWIAALGGGVFITASLFCRLRGG</sequence>
<organism evidence="15 16">
    <name type="scientific">Acetobacter pomorum DM001</name>
    <dbReference type="NCBI Taxonomy" id="945681"/>
    <lineage>
        <taxon>Bacteria</taxon>
        <taxon>Pseudomonadati</taxon>
        <taxon>Pseudomonadota</taxon>
        <taxon>Alphaproteobacteria</taxon>
        <taxon>Acetobacterales</taxon>
        <taxon>Acetobacteraceae</taxon>
        <taxon>Acetobacter</taxon>
    </lineage>
</organism>
<evidence type="ECO:0000256" key="3">
    <source>
        <dbReference type="ARBA" id="ARBA00008034"/>
    </source>
</evidence>
<dbReference type="Gene3D" id="1.10.3470.10">
    <property type="entry name" value="ABC transporter involved in vitamin B12 uptake, BtuC"/>
    <property type="match status" value="1"/>
</dbReference>
<keyword evidence="4 13" id="KW-0813">Transport</keyword>
<keyword evidence="8" id="KW-0864">Zinc transport</keyword>
<evidence type="ECO:0000256" key="4">
    <source>
        <dbReference type="ARBA" id="ARBA00022448"/>
    </source>
</evidence>
<reference evidence="15 16" key="1">
    <citation type="journal article" date="2011" name="Science">
        <title>Drosophila microbiome modulates host developmental and metabolic homeostasis via insulin signaling.</title>
        <authorList>
            <person name="Shin S.C."/>
            <person name="Kim S.H."/>
            <person name="You H."/>
            <person name="Kim B."/>
            <person name="Kim A.C."/>
            <person name="Lee K.A."/>
            <person name="Yoon J.H."/>
            <person name="Ryu J.H."/>
            <person name="Lee W.J."/>
        </authorList>
    </citation>
    <scope>NUCLEOTIDE SEQUENCE [LARGE SCALE GENOMIC DNA]</scope>
    <source>
        <strain evidence="15 16">DM001</strain>
    </source>
</reference>
<proteinExistence type="inferred from homology"/>
<dbReference type="PANTHER" id="PTHR30477">
    <property type="entry name" value="ABC-TRANSPORTER METAL-BINDING PROTEIN"/>
    <property type="match status" value="1"/>
</dbReference>
<evidence type="ECO:0000256" key="13">
    <source>
        <dbReference type="RuleBase" id="RU003943"/>
    </source>
</evidence>
<dbReference type="EMBL" id="AEUP01000036">
    <property type="protein sequence ID" value="EGE46906.1"/>
    <property type="molecule type" value="Genomic_DNA"/>
</dbReference>
<dbReference type="AlphaFoldDB" id="F1YWA4"/>
<keyword evidence="10" id="KW-0406">Ion transport</keyword>
<dbReference type="Pfam" id="PF00950">
    <property type="entry name" value="ABC-3"/>
    <property type="match status" value="1"/>
</dbReference>
<name>F1YWA4_9PROT</name>
<comment type="caution">
    <text evidence="15">The sequence shown here is derived from an EMBL/GenBank/DDBJ whole genome shotgun (WGS) entry which is preliminary data.</text>
</comment>
<feature type="transmembrane region" description="Helical" evidence="14">
    <location>
        <begin position="50"/>
        <end position="76"/>
    </location>
</feature>